<sequence length="233" mass="25444">MTVLAAAQAAGLRLLGVKPISLFSAPDQVAQELADLAGDVAADIVGAHDWQALKELAELAGDGATIALDLPADFGRMVKDPKIHSKRYPLTDFCAAADEDDWLRLADLGFAATPGTWIMLGGKLNVYPAMPVGEAARFYYIRSRPVRSAAGERKASFTEDTDEFFLAQRLLELGLIWRWRAQKRMEYAEDLANYEKALESAVAADKGGKLLKPRRRARIGDASRPVYPGAIVR</sequence>
<dbReference type="OrthoDB" id="7220388at2"/>
<dbReference type="STRING" id="652103.Rpdx1_2527"/>
<accession>E6VFM6</accession>
<proteinExistence type="predicted"/>
<dbReference type="HOGENOM" id="CLU_104191_0_0_5"/>
<dbReference type="Proteomes" id="UP000001402">
    <property type="component" value="Chromosome"/>
</dbReference>
<dbReference type="eggNOG" id="ENOG5032VSF">
    <property type="taxonomic scope" value="Bacteria"/>
</dbReference>
<dbReference type="KEGG" id="rpx:Rpdx1_2527"/>
<dbReference type="BioCyc" id="RPAL652103:RPDX1_RS24905-MONOMER"/>
<evidence type="ECO:0000313" key="2">
    <source>
        <dbReference type="Proteomes" id="UP000001402"/>
    </source>
</evidence>
<gene>
    <name evidence="1" type="ordered locus">Rpdx1_2527</name>
</gene>
<dbReference type="AlphaFoldDB" id="E6VFM6"/>
<protein>
    <submittedName>
        <fullName evidence="1">Uncharacterized protein</fullName>
    </submittedName>
</protein>
<reference evidence="1" key="1">
    <citation type="submission" date="2010-12" db="EMBL/GenBank/DDBJ databases">
        <title>Complete sequence of Rhodopseudomonas palustris DX-1.</title>
        <authorList>
            <consortium name="US DOE Joint Genome Institute"/>
            <person name="Lucas S."/>
            <person name="Copeland A."/>
            <person name="Lapidus A."/>
            <person name="Cheng J.-F."/>
            <person name="Goodwin L."/>
            <person name="Pitluck S."/>
            <person name="Misra M."/>
            <person name="Chertkov O."/>
            <person name="Detter J.C."/>
            <person name="Han C."/>
            <person name="Tapia R."/>
            <person name="Land M."/>
            <person name="Hauser L."/>
            <person name="Kyrpides N."/>
            <person name="Ivanova N."/>
            <person name="Ovchinnikova G."/>
            <person name="Logan B."/>
            <person name="Oda Y."/>
            <person name="Harwood C."/>
            <person name="Woyke T."/>
        </authorList>
    </citation>
    <scope>NUCLEOTIDE SEQUENCE [LARGE SCALE GENOMIC DNA]</scope>
    <source>
        <strain evidence="1">DX-1</strain>
    </source>
</reference>
<evidence type="ECO:0000313" key="1">
    <source>
        <dbReference type="EMBL" id="ADU44118.1"/>
    </source>
</evidence>
<organism evidence="1 2">
    <name type="scientific">Rhodopseudomonas palustris (strain DX-1)</name>
    <dbReference type="NCBI Taxonomy" id="652103"/>
    <lineage>
        <taxon>Bacteria</taxon>
        <taxon>Pseudomonadati</taxon>
        <taxon>Pseudomonadota</taxon>
        <taxon>Alphaproteobacteria</taxon>
        <taxon>Hyphomicrobiales</taxon>
        <taxon>Nitrobacteraceae</taxon>
        <taxon>Rhodopseudomonas</taxon>
    </lineage>
</organism>
<dbReference type="EMBL" id="CP002418">
    <property type="protein sequence ID" value="ADU44118.1"/>
    <property type="molecule type" value="Genomic_DNA"/>
</dbReference>
<name>E6VFM6_RHOPX</name>